<comment type="caution">
    <text evidence="3">The sequence shown here is derived from an EMBL/GenBank/DDBJ whole genome shotgun (WGS) entry which is preliminary data.</text>
</comment>
<keyword evidence="3" id="KW-0167">Capsid protein</keyword>
<evidence type="ECO:0000256" key="1">
    <source>
        <dbReference type="SAM" id="SignalP"/>
    </source>
</evidence>
<dbReference type="OrthoDB" id="6980464at2"/>
<dbReference type="InterPro" id="IPR053167">
    <property type="entry name" value="Spore_coat_component"/>
</dbReference>
<dbReference type="AlphaFoldDB" id="A0A2N7U0N0"/>
<accession>A0A2N7U0N0</accession>
<keyword evidence="3" id="KW-0946">Virion</keyword>
<evidence type="ECO:0000313" key="4">
    <source>
        <dbReference type="Proteomes" id="UP000235803"/>
    </source>
</evidence>
<feature type="domain" description="Spore coat protein U/FanG" evidence="2">
    <location>
        <begin position="44"/>
        <end position="194"/>
    </location>
</feature>
<sequence>MIFVGTRILLSPCKWRSLALLALAAAPSAQAVEPAAVGYSMQGIVQVSLDIDRGCLLSSVAERGDMLRPARLDFGRYPRLDPAGGPLSAQLVNDDTPSLPLASLECNPEVEYQLQVDGGQNAGSGDKRYLRLTADDTVIPYRLFIDAARRQPLDTAPISRRAGTGQTELSLYASVVPQASVPKAGRYQDTLRMTLTW</sequence>
<dbReference type="EMBL" id="PNRF01000031">
    <property type="protein sequence ID" value="PMR73996.1"/>
    <property type="molecule type" value="Genomic_DNA"/>
</dbReference>
<keyword evidence="1" id="KW-0732">Signal</keyword>
<evidence type="ECO:0000313" key="3">
    <source>
        <dbReference type="EMBL" id="PMR73996.1"/>
    </source>
</evidence>
<reference evidence="3 4" key="1">
    <citation type="submission" date="2018-01" db="EMBL/GenBank/DDBJ databases">
        <title>Halomonas endophytica sp. nov., isolated from storage liquid in the stems of Populus euphratica.</title>
        <authorList>
            <person name="Chen C."/>
        </authorList>
    </citation>
    <scope>NUCLEOTIDE SEQUENCE [LARGE SCALE GENOMIC DNA]</scope>
    <source>
        <strain evidence="3 4">MC28</strain>
    </source>
</reference>
<dbReference type="Proteomes" id="UP000235803">
    <property type="component" value="Unassembled WGS sequence"/>
</dbReference>
<dbReference type="RefSeq" id="WP_102654214.1">
    <property type="nucleotide sequence ID" value="NZ_PNRF01000031.1"/>
</dbReference>
<name>A0A2N7U0N0_9GAMM</name>
<feature type="signal peptide" evidence="1">
    <location>
        <begin position="1"/>
        <end position="31"/>
    </location>
</feature>
<dbReference type="PANTHER" id="PTHR37089">
    <property type="entry name" value="PROTEIN U-RELATED"/>
    <property type="match status" value="1"/>
</dbReference>
<feature type="chain" id="PRO_5014905559" evidence="1">
    <location>
        <begin position="32"/>
        <end position="197"/>
    </location>
</feature>
<gene>
    <name evidence="3" type="ORF">C1H69_15090</name>
</gene>
<evidence type="ECO:0000259" key="2">
    <source>
        <dbReference type="Pfam" id="PF05229"/>
    </source>
</evidence>
<dbReference type="InterPro" id="IPR007893">
    <property type="entry name" value="Spore_coat_U/FanG"/>
</dbReference>
<dbReference type="SMART" id="SM00972">
    <property type="entry name" value="SCPU"/>
    <property type="match status" value="1"/>
</dbReference>
<protein>
    <submittedName>
        <fullName evidence="3">Spore coat protein</fullName>
    </submittedName>
</protein>
<dbReference type="Pfam" id="PF05229">
    <property type="entry name" value="SCPU"/>
    <property type="match status" value="1"/>
</dbReference>
<organism evidence="3 4">
    <name type="scientific">Billgrantia endophytica</name>
    <dbReference type="NCBI Taxonomy" id="2033802"/>
    <lineage>
        <taxon>Bacteria</taxon>
        <taxon>Pseudomonadati</taxon>
        <taxon>Pseudomonadota</taxon>
        <taxon>Gammaproteobacteria</taxon>
        <taxon>Oceanospirillales</taxon>
        <taxon>Halomonadaceae</taxon>
        <taxon>Billgrantia</taxon>
    </lineage>
</organism>
<dbReference type="PANTHER" id="PTHR37089:SF1">
    <property type="entry name" value="MEMBRANE PROTEIN"/>
    <property type="match status" value="1"/>
</dbReference>
<keyword evidence="4" id="KW-1185">Reference proteome</keyword>
<proteinExistence type="predicted"/>